<evidence type="ECO:0000256" key="1">
    <source>
        <dbReference type="SAM" id="Phobius"/>
    </source>
</evidence>
<comment type="caution">
    <text evidence="3">The sequence shown here is derived from an EMBL/GenBank/DDBJ whole genome shotgun (WGS) entry which is preliminary data.</text>
</comment>
<feature type="transmembrane region" description="Helical" evidence="1">
    <location>
        <begin position="12"/>
        <end position="31"/>
    </location>
</feature>
<keyword evidence="4" id="KW-1185">Reference proteome</keyword>
<dbReference type="RefSeq" id="WP_160558221.1">
    <property type="nucleotide sequence ID" value="NZ_QZDT01000001.1"/>
</dbReference>
<dbReference type="Gene3D" id="6.20.350.10">
    <property type="match status" value="1"/>
</dbReference>
<evidence type="ECO:0000313" key="4">
    <source>
        <dbReference type="Proteomes" id="UP001154420"/>
    </source>
</evidence>
<sequence>MKKLLQIVTKSLSILYKILPFFIGMYCYYPVFVEQDQRIYPFLDCLYASFRLYSGVTESDIPVGALLQVARFLALAATLSILVNLLNRMNDIINGIKLLGPDSTVVYGDSVYAGYVYGSLDQGLRIRGEEKFIAGASRYLLMFSGDAANLEFYSKNYESLKNKNVYIMLENISRQNIENPLITVFSIAESCARQYWKDHPVSQSERIAIIGFESLGKNILLYGLQMNLIDFQQHFEYHIFGDGAEFRREHTELDKMTPDEIIFYDDGVCEYAKMTHFDRIIICGVEGNDNIATVSKLLISAPIDCPVYVYAPNGDIITNLFGRDRVICFGAASSTASADMIFNGKSMEAARRQHEFYYKQYGGTPWEKLDSFKRYSNVSSSDYMYTIDRLLERGMPVESIARLEHIRWCRYHYIHNWKYGADTDSNKRIHNCLVPFSELSEEEKIKDIEAIKSKM</sequence>
<dbReference type="Proteomes" id="UP001154420">
    <property type="component" value="Unassembled WGS sequence"/>
</dbReference>
<dbReference type="AlphaFoldDB" id="A0A9X5BC16"/>
<dbReference type="EMBL" id="QZDT01000001">
    <property type="protein sequence ID" value="NBJ91126.1"/>
    <property type="molecule type" value="Genomic_DNA"/>
</dbReference>
<keyword evidence="1" id="KW-0472">Membrane</keyword>
<dbReference type="OrthoDB" id="89777at2"/>
<dbReference type="InterPro" id="IPR003032">
    <property type="entry name" value="Ryanodine_rcpt"/>
</dbReference>
<keyword evidence="1" id="KW-0812">Transmembrane</keyword>
<accession>A0A9X5BC16</accession>
<evidence type="ECO:0000313" key="3">
    <source>
        <dbReference type="EMBL" id="NBJ91126.1"/>
    </source>
</evidence>
<name>A0A9X5BC16_9FIRM</name>
<keyword evidence="1" id="KW-1133">Transmembrane helix</keyword>
<proteinExistence type="predicted"/>
<feature type="domain" description="Ryanodine receptor Ryr" evidence="2">
    <location>
        <begin position="397"/>
        <end position="452"/>
    </location>
</feature>
<evidence type="ECO:0000259" key="2">
    <source>
        <dbReference type="Pfam" id="PF02026"/>
    </source>
</evidence>
<dbReference type="Pfam" id="PF02026">
    <property type="entry name" value="RyR"/>
    <property type="match status" value="1"/>
</dbReference>
<organism evidence="3 4">
    <name type="scientific">Parablautia muri</name>
    <dbReference type="NCBI Taxonomy" id="2320879"/>
    <lineage>
        <taxon>Bacteria</taxon>
        <taxon>Bacillati</taxon>
        <taxon>Bacillota</taxon>
        <taxon>Clostridia</taxon>
        <taxon>Lachnospirales</taxon>
        <taxon>Lachnospiraceae</taxon>
        <taxon>Parablautia</taxon>
    </lineage>
</organism>
<reference evidence="3" key="1">
    <citation type="submission" date="2018-09" db="EMBL/GenBank/DDBJ databases">
        <title>Murine metabolic-syndrome-specific gut microbial biobank.</title>
        <authorList>
            <person name="Liu C."/>
        </authorList>
    </citation>
    <scope>NUCLEOTIDE SEQUENCE</scope>
    <source>
        <strain evidence="3">D42-62</strain>
    </source>
</reference>
<gene>
    <name evidence="3" type="ORF">D5281_00600</name>
</gene>
<protein>
    <recommendedName>
        <fullName evidence="2">Ryanodine receptor Ryr domain-containing protein</fullName>
    </recommendedName>
</protein>